<dbReference type="GO" id="GO:0004713">
    <property type="term" value="F:protein tyrosine kinase activity"/>
    <property type="evidence" value="ECO:0007669"/>
    <property type="project" value="TreeGrafter"/>
</dbReference>
<accession>A0AA88SAK8</accession>
<evidence type="ECO:0000313" key="9">
    <source>
        <dbReference type="Proteomes" id="UP001187415"/>
    </source>
</evidence>
<dbReference type="GO" id="GO:0005524">
    <property type="term" value="F:ATP binding"/>
    <property type="evidence" value="ECO:0007669"/>
    <property type="project" value="UniProtKB-KW"/>
</dbReference>
<dbReference type="Pfam" id="PF00069">
    <property type="entry name" value="Pkinase"/>
    <property type="match status" value="1"/>
</dbReference>
<dbReference type="PANTHER" id="PTHR24058:SF53">
    <property type="entry name" value="HOMEODOMAIN-INTERACTING PROTEIN KINASE 2"/>
    <property type="match status" value="1"/>
</dbReference>
<feature type="region of interest" description="Disordered" evidence="6">
    <location>
        <begin position="339"/>
        <end position="371"/>
    </location>
</feature>
<reference evidence="8" key="1">
    <citation type="submission" date="2023-07" db="EMBL/GenBank/DDBJ databases">
        <title>Chromosome-level Genome Assembly of Striped Snakehead (Channa striata).</title>
        <authorList>
            <person name="Liu H."/>
        </authorList>
    </citation>
    <scope>NUCLEOTIDE SEQUENCE</scope>
    <source>
        <strain evidence="8">Gz</strain>
        <tissue evidence="8">Muscle</tissue>
    </source>
</reference>
<proteinExistence type="predicted"/>
<dbReference type="InterPro" id="IPR011009">
    <property type="entry name" value="Kinase-like_dom_sf"/>
</dbReference>
<dbReference type="InterPro" id="IPR000719">
    <property type="entry name" value="Prot_kinase_dom"/>
</dbReference>
<keyword evidence="5" id="KW-0067">ATP-binding</keyword>
<dbReference type="GO" id="GO:0003713">
    <property type="term" value="F:transcription coactivator activity"/>
    <property type="evidence" value="ECO:0007669"/>
    <property type="project" value="TreeGrafter"/>
</dbReference>
<keyword evidence="3" id="KW-0547">Nucleotide-binding</keyword>
<evidence type="ECO:0000259" key="7">
    <source>
        <dbReference type="PROSITE" id="PS50011"/>
    </source>
</evidence>
<dbReference type="AlphaFoldDB" id="A0AA88SAK8"/>
<keyword evidence="2" id="KW-0808">Transferase</keyword>
<evidence type="ECO:0000256" key="5">
    <source>
        <dbReference type="ARBA" id="ARBA00022840"/>
    </source>
</evidence>
<evidence type="ECO:0000256" key="1">
    <source>
        <dbReference type="ARBA" id="ARBA00022527"/>
    </source>
</evidence>
<gene>
    <name evidence="8" type="ORF">Q5P01_016558</name>
</gene>
<dbReference type="SUPFAM" id="SSF56112">
    <property type="entry name" value="Protein kinase-like (PK-like)"/>
    <property type="match status" value="1"/>
</dbReference>
<dbReference type="GO" id="GO:0045944">
    <property type="term" value="P:positive regulation of transcription by RNA polymerase II"/>
    <property type="evidence" value="ECO:0007669"/>
    <property type="project" value="TreeGrafter"/>
</dbReference>
<dbReference type="SMART" id="SM00220">
    <property type="entry name" value="S_TKc"/>
    <property type="match status" value="1"/>
</dbReference>
<dbReference type="GO" id="GO:0003714">
    <property type="term" value="F:transcription corepressor activity"/>
    <property type="evidence" value="ECO:0007669"/>
    <property type="project" value="TreeGrafter"/>
</dbReference>
<dbReference type="GO" id="GO:0004674">
    <property type="term" value="F:protein serine/threonine kinase activity"/>
    <property type="evidence" value="ECO:0007669"/>
    <property type="project" value="UniProtKB-KW"/>
</dbReference>
<feature type="domain" description="Protein kinase" evidence="7">
    <location>
        <begin position="29"/>
        <end position="275"/>
    </location>
</feature>
<dbReference type="GO" id="GO:0007224">
    <property type="term" value="P:smoothened signaling pathway"/>
    <property type="evidence" value="ECO:0007669"/>
    <property type="project" value="TreeGrafter"/>
</dbReference>
<dbReference type="Proteomes" id="UP001187415">
    <property type="component" value="Unassembled WGS sequence"/>
</dbReference>
<dbReference type="Gene3D" id="3.30.200.20">
    <property type="entry name" value="Phosphorylase Kinase, domain 1"/>
    <property type="match status" value="1"/>
</dbReference>
<evidence type="ECO:0000313" key="8">
    <source>
        <dbReference type="EMBL" id="KAK2832669.1"/>
    </source>
</evidence>
<evidence type="ECO:0000256" key="2">
    <source>
        <dbReference type="ARBA" id="ARBA00022679"/>
    </source>
</evidence>
<sequence length="429" mass="49023">MGLTGSSNESSDDEAVQENGFLSGKLSKYRIERFLCEGGFGKVAQCIKLDTKENVAVRLMRLEGYDMDSLTSELLMSQEVRKLDPDKNNIVKLGECFYYKGFYCLVHEMVDMSIGAYMSQRDYKPLRICEIQMIAQQVLVALNALRSLGVVHRDISMNSIMLVNHQLQPFRKDFNMICAIVKTQGQPSDPLLDSGIFTKRFFEKNKNSNSSSSWKLCEDLEANREYTEKLRICSELKHIFECEDTLAFLRFLKQLLIADPKKRINASDALMSDFITKPNICRGNNPINYNNVSSIPFCYLRLLWQLEELSEESRVTFREGRTCMDDPLSADEEKHYCTNHEPSTTAKAGTSAPDYSRTAAERPLGEGGSDDSTMFKTSSLFSITHNLDISTTEYTTGFVKVKTRKTYWKRIHKCVNSPQREDRPQEKLS</sequence>
<evidence type="ECO:0000256" key="4">
    <source>
        <dbReference type="ARBA" id="ARBA00022777"/>
    </source>
</evidence>
<dbReference type="InterPro" id="IPR050494">
    <property type="entry name" value="Ser_Thr_dual-spec_kinase"/>
</dbReference>
<comment type="caution">
    <text evidence="8">The sequence shown here is derived from an EMBL/GenBank/DDBJ whole genome shotgun (WGS) entry which is preliminary data.</text>
</comment>
<dbReference type="PANTHER" id="PTHR24058">
    <property type="entry name" value="DUAL SPECIFICITY PROTEIN KINASE"/>
    <property type="match status" value="1"/>
</dbReference>
<name>A0AA88SAK8_CHASR</name>
<dbReference type="GO" id="GO:0042771">
    <property type="term" value="P:intrinsic apoptotic signaling pathway in response to DNA damage by p53 class mediator"/>
    <property type="evidence" value="ECO:0007669"/>
    <property type="project" value="TreeGrafter"/>
</dbReference>
<organism evidence="8 9">
    <name type="scientific">Channa striata</name>
    <name type="common">Snakehead murrel</name>
    <name type="synonym">Ophicephalus striatus</name>
    <dbReference type="NCBI Taxonomy" id="64152"/>
    <lineage>
        <taxon>Eukaryota</taxon>
        <taxon>Metazoa</taxon>
        <taxon>Chordata</taxon>
        <taxon>Craniata</taxon>
        <taxon>Vertebrata</taxon>
        <taxon>Euteleostomi</taxon>
        <taxon>Actinopterygii</taxon>
        <taxon>Neopterygii</taxon>
        <taxon>Teleostei</taxon>
        <taxon>Neoteleostei</taxon>
        <taxon>Acanthomorphata</taxon>
        <taxon>Anabantaria</taxon>
        <taxon>Anabantiformes</taxon>
        <taxon>Channoidei</taxon>
        <taxon>Channidae</taxon>
        <taxon>Channa</taxon>
    </lineage>
</organism>
<keyword evidence="9" id="KW-1185">Reference proteome</keyword>
<dbReference type="GO" id="GO:0016605">
    <property type="term" value="C:PML body"/>
    <property type="evidence" value="ECO:0007669"/>
    <property type="project" value="TreeGrafter"/>
</dbReference>
<dbReference type="PROSITE" id="PS50011">
    <property type="entry name" value="PROTEIN_KINASE_DOM"/>
    <property type="match status" value="1"/>
</dbReference>
<dbReference type="GO" id="GO:0046332">
    <property type="term" value="F:SMAD binding"/>
    <property type="evidence" value="ECO:0007669"/>
    <property type="project" value="TreeGrafter"/>
</dbReference>
<keyword evidence="1" id="KW-0723">Serine/threonine-protein kinase</keyword>
<dbReference type="Gene3D" id="1.10.510.10">
    <property type="entry name" value="Transferase(Phosphotransferase) domain 1"/>
    <property type="match status" value="2"/>
</dbReference>
<evidence type="ECO:0000256" key="6">
    <source>
        <dbReference type="SAM" id="MobiDB-lite"/>
    </source>
</evidence>
<dbReference type="EMBL" id="JAUPFM010000013">
    <property type="protein sequence ID" value="KAK2832669.1"/>
    <property type="molecule type" value="Genomic_DNA"/>
</dbReference>
<evidence type="ECO:0000256" key="3">
    <source>
        <dbReference type="ARBA" id="ARBA00022741"/>
    </source>
</evidence>
<keyword evidence="4" id="KW-0418">Kinase</keyword>
<protein>
    <recommendedName>
        <fullName evidence="7">Protein kinase domain-containing protein</fullName>
    </recommendedName>
</protein>
<dbReference type="GO" id="GO:0005737">
    <property type="term" value="C:cytoplasm"/>
    <property type="evidence" value="ECO:0007669"/>
    <property type="project" value="TreeGrafter"/>
</dbReference>